<name>A0ABR8VBA6_9BACT</name>
<feature type="signal peptide" evidence="1">
    <location>
        <begin position="1"/>
        <end position="22"/>
    </location>
</feature>
<keyword evidence="5" id="KW-1185">Reference proteome</keyword>
<feature type="domain" description="DUF3857" evidence="2">
    <location>
        <begin position="39"/>
        <end position="208"/>
    </location>
</feature>
<reference evidence="4 5" key="1">
    <citation type="submission" date="2020-08" db="EMBL/GenBank/DDBJ databases">
        <title>A Genomic Blueprint of the Chicken Gut Microbiome.</title>
        <authorList>
            <person name="Gilroy R."/>
            <person name="Ravi A."/>
            <person name="Getino M."/>
            <person name="Pursley I."/>
            <person name="Horton D.L."/>
            <person name="Alikhan N.-F."/>
            <person name="Baker D."/>
            <person name="Gharbi K."/>
            <person name="Hall N."/>
            <person name="Watson M."/>
            <person name="Adriaenssens E.M."/>
            <person name="Foster-Nyarko E."/>
            <person name="Jarju S."/>
            <person name="Secka A."/>
            <person name="Antonio M."/>
            <person name="Oren A."/>
            <person name="Chaudhuri R."/>
            <person name="La Ragione R.M."/>
            <person name="Hildebrand F."/>
            <person name="Pallen M.J."/>
        </authorList>
    </citation>
    <scope>NUCLEOTIDE SEQUENCE [LARGE SCALE GENOMIC DNA]</scope>
    <source>
        <strain evidence="4 5">Sa1YUN3</strain>
    </source>
</reference>
<protein>
    <submittedName>
        <fullName evidence="4">DUF3857 domain-containing protein</fullName>
    </submittedName>
</protein>
<dbReference type="Pfam" id="PF12969">
    <property type="entry name" value="DUF3857"/>
    <property type="match status" value="1"/>
</dbReference>
<gene>
    <name evidence="4" type="ORF">H9626_07540</name>
</gene>
<dbReference type="EMBL" id="JACSPQ010000005">
    <property type="protein sequence ID" value="MBD8002064.1"/>
    <property type="molecule type" value="Genomic_DNA"/>
</dbReference>
<dbReference type="Gene3D" id="3.10.620.30">
    <property type="match status" value="1"/>
</dbReference>
<evidence type="ECO:0000256" key="1">
    <source>
        <dbReference type="SAM" id="SignalP"/>
    </source>
</evidence>
<dbReference type="Proteomes" id="UP000616346">
    <property type="component" value="Unassembled WGS sequence"/>
</dbReference>
<comment type="caution">
    <text evidence="4">The sequence shown here is derived from an EMBL/GenBank/DDBJ whole genome shotgun (WGS) entry which is preliminary data.</text>
</comment>
<sequence>MKTLSFYIGIFVFLLCASSVRAASEAEFRVLSKHYTLHADGSQELRVKKELTLYTHAAMNGLYGETFITYDPQYQELKIHESYTRQKDGTIVKTPDNAFVGVLPSSAKDAPAYNRLKEMVVVHTGLELGATIVLDYSIVSRAGYLPALDVCCPVRELSPIKEFTCTVEVPSGVELHTELLNSSVRPQKTDTGNGKVCWQWKLKNVEPRPYAYPSSYIKGMSTVQQVASGMMPVVVASTYPSYTDALKNLREQFALGDEAAVKAKAVELTKDAGNDRQKKRDAIGQYMMLMYSRLATVGVSLQEAGYRLRPASEVIRSGYGTQAELVNLDVALQRAAGLNAEVVVCRLQSDAMGLSGIVSVFAKSELMASKVPQQGLEEAALKDYMTVTDLQGNPVELTSSPSSSITSYTFKADDKRIRTLPNGYRVATAEGRNPAFGIFYSYATNTSVPANILLPQKYNHTVETTVELPAGMTWMKKTDKEVTNAFGKIAFKYAEADGKVKVTCTFVIDKLLVTPADYKEFYALMSELKDENNYTLVFISPDSMD</sequence>
<accession>A0ABR8VBA6</accession>
<dbReference type="InterPro" id="IPR024544">
    <property type="entry name" value="DUF3858"/>
</dbReference>
<feature type="chain" id="PRO_5046029682" evidence="1">
    <location>
        <begin position="23"/>
        <end position="545"/>
    </location>
</feature>
<proteinExistence type="predicted"/>
<dbReference type="InterPro" id="IPR024618">
    <property type="entry name" value="DUF3857"/>
</dbReference>
<keyword evidence="1" id="KW-0732">Signal</keyword>
<organism evidence="4 5">
    <name type="scientific">Phocaeicola faecium</name>
    <dbReference type="NCBI Taxonomy" id="2762213"/>
    <lineage>
        <taxon>Bacteria</taxon>
        <taxon>Pseudomonadati</taxon>
        <taxon>Bacteroidota</taxon>
        <taxon>Bacteroidia</taxon>
        <taxon>Bacteroidales</taxon>
        <taxon>Bacteroidaceae</taxon>
        <taxon>Phocaeicola</taxon>
    </lineage>
</organism>
<dbReference type="Gene3D" id="2.60.120.1130">
    <property type="match status" value="1"/>
</dbReference>
<dbReference type="Gene3D" id="2.60.40.3140">
    <property type="match status" value="1"/>
</dbReference>
<evidence type="ECO:0000313" key="5">
    <source>
        <dbReference type="Proteomes" id="UP000616346"/>
    </source>
</evidence>
<dbReference type="Pfam" id="PF12970">
    <property type="entry name" value="DUF3858"/>
    <property type="match status" value="1"/>
</dbReference>
<feature type="domain" description="DUF3858" evidence="3">
    <location>
        <begin position="442"/>
        <end position="538"/>
    </location>
</feature>
<evidence type="ECO:0000313" key="4">
    <source>
        <dbReference type="EMBL" id="MBD8002064.1"/>
    </source>
</evidence>
<evidence type="ECO:0000259" key="3">
    <source>
        <dbReference type="Pfam" id="PF12970"/>
    </source>
</evidence>
<dbReference type="RefSeq" id="WP_191710094.1">
    <property type="nucleotide sequence ID" value="NZ_JACSPQ010000005.1"/>
</dbReference>
<evidence type="ECO:0000259" key="2">
    <source>
        <dbReference type="Pfam" id="PF12969"/>
    </source>
</evidence>